<dbReference type="GO" id="GO:0000445">
    <property type="term" value="C:THO complex part of transcription export complex"/>
    <property type="evidence" value="ECO:0007669"/>
    <property type="project" value="TreeGrafter"/>
</dbReference>
<dbReference type="AlphaFoldDB" id="A0A7J0EMP8"/>
<dbReference type="GO" id="GO:0006406">
    <property type="term" value="P:mRNA export from nucleus"/>
    <property type="evidence" value="ECO:0007669"/>
    <property type="project" value="TreeGrafter"/>
</dbReference>
<organism evidence="4 5">
    <name type="scientific">Actinidia rufa</name>
    <dbReference type="NCBI Taxonomy" id="165716"/>
    <lineage>
        <taxon>Eukaryota</taxon>
        <taxon>Viridiplantae</taxon>
        <taxon>Streptophyta</taxon>
        <taxon>Embryophyta</taxon>
        <taxon>Tracheophyta</taxon>
        <taxon>Spermatophyta</taxon>
        <taxon>Magnoliopsida</taxon>
        <taxon>eudicotyledons</taxon>
        <taxon>Gunneridae</taxon>
        <taxon>Pentapetalae</taxon>
        <taxon>asterids</taxon>
        <taxon>Ericales</taxon>
        <taxon>Actinidiaceae</taxon>
        <taxon>Actinidia</taxon>
    </lineage>
</organism>
<evidence type="ECO:0000256" key="1">
    <source>
        <dbReference type="ARBA" id="ARBA00004123"/>
    </source>
</evidence>
<dbReference type="Proteomes" id="UP000585474">
    <property type="component" value="Unassembled WGS sequence"/>
</dbReference>
<dbReference type="GO" id="GO:0003729">
    <property type="term" value="F:mRNA binding"/>
    <property type="evidence" value="ECO:0007669"/>
    <property type="project" value="TreeGrafter"/>
</dbReference>
<dbReference type="PANTHER" id="PTHR13375:SF3">
    <property type="entry name" value="THO COMPLEX SUBUNIT 5 HOMOLOG"/>
    <property type="match status" value="1"/>
</dbReference>
<comment type="caution">
    <text evidence="4">The sequence shown here is derived from an EMBL/GenBank/DDBJ whole genome shotgun (WGS) entry which is preliminary data.</text>
</comment>
<sequence>MEVTMEDGEVVEAEVAELKPRRRDSAEDIVAQMLSIKREGKPKSELRELVTHMFLNFVTLRQVLLFDFYMDEGAPGLEKRTGAFVVDAGLCKPVSGKLLARSYRGRDHRNIISWKDKSPDKAEEYLAAVDELIKLTEDKDKDWDRAEIGIQLVMSRLEDESPRTLGKGLQSVGEERGRRCLLNSGREGRAW</sequence>
<dbReference type="InterPro" id="IPR019163">
    <property type="entry name" value="THO_Thoc5"/>
</dbReference>
<name>A0A7J0EMP8_9ERIC</name>
<evidence type="ECO:0000256" key="3">
    <source>
        <dbReference type="ARBA" id="ARBA00023242"/>
    </source>
</evidence>
<accession>A0A7J0EMP8</accession>
<proteinExistence type="inferred from homology"/>
<dbReference type="OrthoDB" id="20582at2759"/>
<evidence type="ECO:0000256" key="2">
    <source>
        <dbReference type="ARBA" id="ARBA00008044"/>
    </source>
</evidence>
<keyword evidence="3" id="KW-0539">Nucleus</keyword>
<keyword evidence="5" id="KW-1185">Reference proteome</keyword>
<reference evidence="4 5" key="1">
    <citation type="submission" date="2019-07" db="EMBL/GenBank/DDBJ databases">
        <title>De Novo Assembly of kiwifruit Actinidia rufa.</title>
        <authorList>
            <person name="Sugita-Konishi S."/>
            <person name="Sato K."/>
            <person name="Mori E."/>
            <person name="Abe Y."/>
            <person name="Kisaki G."/>
            <person name="Hamano K."/>
            <person name="Suezawa K."/>
            <person name="Otani M."/>
            <person name="Fukuda T."/>
            <person name="Manabe T."/>
            <person name="Gomi K."/>
            <person name="Tabuchi M."/>
            <person name="Akimitsu K."/>
            <person name="Kataoka I."/>
        </authorList>
    </citation>
    <scope>NUCLEOTIDE SEQUENCE [LARGE SCALE GENOMIC DNA]</scope>
    <source>
        <strain evidence="5">cv. Fuchu</strain>
    </source>
</reference>
<protein>
    <submittedName>
        <fullName evidence="4">THO complex, subunit 5s</fullName>
    </submittedName>
</protein>
<comment type="similarity">
    <text evidence="2">Belongs to the THOC5 family.</text>
</comment>
<evidence type="ECO:0000313" key="5">
    <source>
        <dbReference type="Proteomes" id="UP000585474"/>
    </source>
</evidence>
<comment type="subcellular location">
    <subcellularLocation>
        <location evidence="1">Nucleus</location>
    </subcellularLocation>
</comment>
<dbReference type="PANTHER" id="PTHR13375">
    <property type="entry name" value="FMS INTERACTING PROTEIN"/>
    <property type="match status" value="1"/>
</dbReference>
<evidence type="ECO:0000313" key="4">
    <source>
        <dbReference type="EMBL" id="GFY86857.1"/>
    </source>
</evidence>
<gene>
    <name evidence="4" type="ORF">Acr_05g0004960</name>
</gene>
<dbReference type="EMBL" id="BJWL01000005">
    <property type="protein sequence ID" value="GFY86857.1"/>
    <property type="molecule type" value="Genomic_DNA"/>
</dbReference>